<organism evidence="2 3">
    <name type="scientific">Blastococcus colisei</name>
    <dbReference type="NCBI Taxonomy" id="1564162"/>
    <lineage>
        <taxon>Bacteria</taxon>
        <taxon>Bacillati</taxon>
        <taxon>Actinomycetota</taxon>
        <taxon>Actinomycetes</taxon>
        <taxon>Geodermatophilales</taxon>
        <taxon>Geodermatophilaceae</taxon>
        <taxon>Blastococcus</taxon>
    </lineage>
</organism>
<evidence type="ECO:0000256" key="1">
    <source>
        <dbReference type="SAM" id="SignalP"/>
    </source>
</evidence>
<dbReference type="OrthoDB" id="5194738at2"/>
<gene>
    <name evidence="2" type="ORF">FHU33_3886</name>
</gene>
<dbReference type="AlphaFoldDB" id="A0A543PJX5"/>
<name>A0A543PJX5_9ACTN</name>
<dbReference type="EMBL" id="VFQE01000001">
    <property type="protein sequence ID" value="TQN44384.1"/>
    <property type="molecule type" value="Genomic_DNA"/>
</dbReference>
<dbReference type="PROSITE" id="PS51257">
    <property type="entry name" value="PROKAR_LIPOPROTEIN"/>
    <property type="match status" value="1"/>
</dbReference>
<evidence type="ECO:0000313" key="3">
    <source>
        <dbReference type="Proteomes" id="UP000319865"/>
    </source>
</evidence>
<comment type="caution">
    <text evidence="2">The sequence shown here is derived from an EMBL/GenBank/DDBJ whole genome shotgun (WGS) entry which is preliminary data.</text>
</comment>
<sequence>MVTRRPTWLRLTILLAAASAGCTQSVAEMPVSHRGDVAVPSYAGVAGAPPYCARLAGSTALPGIPTAVGLLAGDPGNVEAEVDLTAAIDELRAVLDDVRPALDDAVGELVAALTAARDQGLTEAVRDDISAGLDELGTLVQPACGFPT</sequence>
<feature type="chain" id="PRO_5039145579" evidence="1">
    <location>
        <begin position="28"/>
        <end position="148"/>
    </location>
</feature>
<dbReference type="Proteomes" id="UP000319865">
    <property type="component" value="Unassembled WGS sequence"/>
</dbReference>
<feature type="signal peptide" evidence="1">
    <location>
        <begin position="1"/>
        <end position="27"/>
    </location>
</feature>
<keyword evidence="3" id="KW-1185">Reference proteome</keyword>
<protein>
    <submittedName>
        <fullName evidence="2">Uncharacterized protein</fullName>
    </submittedName>
</protein>
<reference evidence="2 3" key="1">
    <citation type="submission" date="2019-06" db="EMBL/GenBank/DDBJ databases">
        <title>Sequencing the genomes of 1000 actinobacteria strains.</title>
        <authorList>
            <person name="Klenk H.-P."/>
        </authorList>
    </citation>
    <scope>NUCLEOTIDE SEQUENCE [LARGE SCALE GENOMIC DNA]</scope>
    <source>
        <strain evidence="2 3">DSM 46837</strain>
    </source>
</reference>
<keyword evidence="1" id="KW-0732">Signal</keyword>
<dbReference type="RefSeq" id="WP_142026808.1">
    <property type="nucleotide sequence ID" value="NZ_VFQE01000001.1"/>
</dbReference>
<evidence type="ECO:0000313" key="2">
    <source>
        <dbReference type="EMBL" id="TQN44384.1"/>
    </source>
</evidence>
<accession>A0A543PJX5</accession>
<proteinExistence type="predicted"/>